<dbReference type="PANTHER" id="PTHR43539:SF78">
    <property type="entry name" value="FLAVIN-CONTAINING MONOOXYGENASE"/>
    <property type="match status" value="1"/>
</dbReference>
<dbReference type="OrthoDB" id="178899at2"/>
<dbReference type="InterPro" id="IPR036188">
    <property type="entry name" value="FAD/NAD-bd_sf"/>
</dbReference>
<evidence type="ECO:0000256" key="1">
    <source>
        <dbReference type="ARBA" id="ARBA00023002"/>
    </source>
</evidence>
<dbReference type="AlphaFoldDB" id="A0A346Y2X7"/>
<dbReference type="EMBL" id="CP031165">
    <property type="protein sequence ID" value="AXV08824.1"/>
    <property type="molecule type" value="Genomic_DNA"/>
</dbReference>
<sequence>MDVDVVVIGAGQAGLSAGYFLAHRGFRPHTDFVVLDGNDGPGGAWRHRWPSLTLGGAHGIHPLPGLDLDSAPTDSTRPSSEVVSEYFARYEDTFDLPIIRPAAVHTVNEAGDGRLLVDTDKGTWRTRGLINATGTWTRPFWPRYPGMADFAGRQLHTADFRSAQDFAGQHVVVVGGGHSAVQHLLEIAEVTSTTWVTRRPPAWRSGPFDQQAGRDAVQRIADRVAVGARPESVVSVTGLALTPAVEAARASGVLQRQPVFDRLTADGVAWDDGREVKADVILWATGFRHALDHLAPLHLRNDRGGITMDGTQVAGDPRIHLLGYGPSASTIGATRAARVAVRDLRQRLGHRQPA</sequence>
<dbReference type="InterPro" id="IPR050982">
    <property type="entry name" value="Auxin_biosynth/cation_transpt"/>
</dbReference>
<dbReference type="SUPFAM" id="SSF51905">
    <property type="entry name" value="FAD/NAD(P)-binding domain"/>
    <property type="match status" value="1"/>
</dbReference>
<protein>
    <submittedName>
        <fullName evidence="2">L-fuco-beta-pyranose dehydrogenase</fullName>
    </submittedName>
</protein>
<evidence type="ECO:0000313" key="2">
    <source>
        <dbReference type="EMBL" id="AXV08824.1"/>
    </source>
</evidence>
<dbReference type="Gene3D" id="3.50.50.60">
    <property type="entry name" value="FAD/NAD(P)-binding domain"/>
    <property type="match status" value="1"/>
</dbReference>
<gene>
    <name evidence="2" type="ORF">DVS28_a4157</name>
</gene>
<dbReference type="KEGG" id="euz:DVS28_a4157"/>
<dbReference type="Pfam" id="PF13738">
    <property type="entry name" value="Pyr_redox_3"/>
    <property type="match status" value="1"/>
</dbReference>
<dbReference type="GO" id="GO:0050660">
    <property type="term" value="F:flavin adenine dinucleotide binding"/>
    <property type="evidence" value="ECO:0007669"/>
    <property type="project" value="TreeGrafter"/>
</dbReference>
<dbReference type="PRINTS" id="PR00368">
    <property type="entry name" value="FADPNR"/>
</dbReference>
<dbReference type="Proteomes" id="UP000264006">
    <property type="component" value="Chromosome"/>
</dbReference>
<name>A0A346Y2X7_9ACTN</name>
<keyword evidence="1" id="KW-0560">Oxidoreductase</keyword>
<dbReference type="PRINTS" id="PR00469">
    <property type="entry name" value="PNDRDTASEII"/>
</dbReference>
<accession>A0A346Y2X7</accession>
<proteinExistence type="predicted"/>
<evidence type="ECO:0000313" key="3">
    <source>
        <dbReference type="Proteomes" id="UP000264006"/>
    </source>
</evidence>
<dbReference type="PANTHER" id="PTHR43539">
    <property type="entry name" value="FLAVIN-BINDING MONOOXYGENASE-LIKE PROTEIN (AFU_ORTHOLOGUE AFUA_4G09220)"/>
    <property type="match status" value="1"/>
</dbReference>
<organism evidence="2 3">
    <name type="scientific">Euzebya pacifica</name>
    <dbReference type="NCBI Taxonomy" id="1608957"/>
    <lineage>
        <taxon>Bacteria</taxon>
        <taxon>Bacillati</taxon>
        <taxon>Actinomycetota</taxon>
        <taxon>Nitriliruptoria</taxon>
        <taxon>Euzebyales</taxon>
    </lineage>
</organism>
<reference evidence="2 3" key="1">
    <citation type="submission" date="2018-09" db="EMBL/GenBank/DDBJ databases">
        <title>Complete genome sequence of Euzebya sp. DY32-46 isolated from seawater of Pacific Ocean.</title>
        <authorList>
            <person name="Xu L."/>
            <person name="Wu Y.-H."/>
            <person name="Xu X.-W."/>
        </authorList>
    </citation>
    <scope>NUCLEOTIDE SEQUENCE [LARGE SCALE GENOMIC DNA]</scope>
    <source>
        <strain evidence="2 3">DY32-46</strain>
    </source>
</reference>
<keyword evidence="3" id="KW-1185">Reference proteome</keyword>
<dbReference type="GO" id="GO:0004497">
    <property type="term" value="F:monooxygenase activity"/>
    <property type="evidence" value="ECO:0007669"/>
    <property type="project" value="TreeGrafter"/>
</dbReference>
<dbReference type="RefSeq" id="WP_114593114.1">
    <property type="nucleotide sequence ID" value="NZ_CP031165.1"/>
</dbReference>